<evidence type="ECO:0000259" key="4">
    <source>
        <dbReference type="Pfam" id="PF17853"/>
    </source>
</evidence>
<comment type="caution">
    <text evidence="5">The sequence shown here is derived from an EMBL/GenBank/DDBJ whole genome shotgun (WGS) entry which is preliminary data.</text>
</comment>
<reference evidence="5 6" key="1">
    <citation type="submission" date="2020-04" db="EMBL/GenBank/DDBJ databases">
        <title>Gordonia sp. nov. TBRC 11910.</title>
        <authorList>
            <person name="Suriyachadkun C."/>
        </authorList>
    </citation>
    <scope>NUCLEOTIDE SEQUENCE [LARGE SCALE GENOMIC DNA]</scope>
    <source>
        <strain evidence="5 6">TBRC 11910</strain>
    </source>
</reference>
<evidence type="ECO:0000256" key="1">
    <source>
        <dbReference type="ARBA" id="ARBA00006754"/>
    </source>
</evidence>
<dbReference type="Proteomes" id="UP000550729">
    <property type="component" value="Unassembled WGS sequence"/>
</dbReference>
<dbReference type="AlphaFoldDB" id="A0A848KZQ6"/>
<dbReference type="InterPro" id="IPR051448">
    <property type="entry name" value="CdaR-like_regulators"/>
</dbReference>
<dbReference type="InterPro" id="IPR041522">
    <property type="entry name" value="CdaR_GGDEF"/>
</dbReference>
<protein>
    <recommendedName>
        <fullName evidence="7">PucR C-terminal helix-turn-helix domain-containing protein</fullName>
    </recommendedName>
</protein>
<dbReference type="InterPro" id="IPR025736">
    <property type="entry name" value="PucR_C-HTH_dom"/>
</dbReference>
<dbReference type="InterPro" id="IPR025751">
    <property type="entry name" value="RsbRD_N_dom"/>
</dbReference>
<dbReference type="Pfam" id="PF13556">
    <property type="entry name" value="HTH_30"/>
    <property type="match status" value="1"/>
</dbReference>
<dbReference type="PANTHER" id="PTHR33744:SF1">
    <property type="entry name" value="DNA-BINDING TRANSCRIPTIONAL ACTIVATOR ADER"/>
    <property type="match status" value="1"/>
</dbReference>
<proteinExistence type="inferred from homology"/>
<evidence type="ECO:0008006" key="7">
    <source>
        <dbReference type="Google" id="ProtNLM"/>
    </source>
</evidence>
<dbReference type="RefSeq" id="WP_170196568.1">
    <property type="nucleotide sequence ID" value="NZ_JABBNB010000030.1"/>
</dbReference>
<evidence type="ECO:0000313" key="6">
    <source>
        <dbReference type="Proteomes" id="UP000550729"/>
    </source>
</evidence>
<keyword evidence="6" id="KW-1185">Reference proteome</keyword>
<dbReference type="EMBL" id="JABBNB010000030">
    <property type="protein sequence ID" value="NMO04066.1"/>
    <property type="molecule type" value="Genomic_DNA"/>
</dbReference>
<evidence type="ECO:0000259" key="3">
    <source>
        <dbReference type="Pfam" id="PF14361"/>
    </source>
</evidence>
<feature type="domain" description="CdaR GGDEF-like" evidence="4">
    <location>
        <begin position="179"/>
        <end position="290"/>
    </location>
</feature>
<evidence type="ECO:0000259" key="2">
    <source>
        <dbReference type="Pfam" id="PF13556"/>
    </source>
</evidence>
<dbReference type="Gene3D" id="1.10.10.2840">
    <property type="entry name" value="PucR C-terminal helix-turn-helix domain"/>
    <property type="match status" value="1"/>
</dbReference>
<dbReference type="Pfam" id="PF17853">
    <property type="entry name" value="GGDEF_2"/>
    <property type="match status" value="1"/>
</dbReference>
<gene>
    <name evidence="5" type="ORF">HH308_22890</name>
</gene>
<dbReference type="PANTHER" id="PTHR33744">
    <property type="entry name" value="CARBOHYDRATE DIACID REGULATOR"/>
    <property type="match status" value="1"/>
</dbReference>
<sequence>MDSVTTPQEWLHRFAQESEDGAQLDRLVDMVNRRIISTLPDLDSDATFLAELHASTRAHWRGFAAKVARDDFEVQLGSEAFDLARTLARRGAELPVLLSIYRVGQRAVWTYITGILTDDVVDAELRSTILMQFWGRMQDWLDTAVEEMIMAYTAEREEWQRGSLARRSEVVQAILGGQTVDVGAASAALTYPLDQWHVAFVVGVADDAPDADVQHLLDTTARAVAGDVGSHNLLAVSSGSRAMWCWVATAAPADGRLCCTEPLASVASGTSSRGIDGFRDSHLEALAAQSVSRGRPYTAYADVELTCLAYGLTGREGARRMARRELGQLAAADDTTARLRDTLRVYLSSAGNAHVAGERLTVHPNTIRYRIRQAEELLGHGVDERRVYVELALHIVDAW</sequence>
<dbReference type="Pfam" id="PF14361">
    <property type="entry name" value="RsbRD_N"/>
    <property type="match status" value="1"/>
</dbReference>
<organism evidence="5 6">
    <name type="scientific">Gordonia asplenii</name>
    <dbReference type="NCBI Taxonomy" id="2725283"/>
    <lineage>
        <taxon>Bacteria</taxon>
        <taxon>Bacillati</taxon>
        <taxon>Actinomycetota</taxon>
        <taxon>Actinomycetes</taxon>
        <taxon>Mycobacteriales</taxon>
        <taxon>Gordoniaceae</taxon>
        <taxon>Gordonia</taxon>
    </lineage>
</organism>
<comment type="similarity">
    <text evidence="1">Belongs to the CdaR family.</text>
</comment>
<dbReference type="InterPro" id="IPR042070">
    <property type="entry name" value="PucR_C-HTH_sf"/>
</dbReference>
<evidence type="ECO:0000313" key="5">
    <source>
        <dbReference type="EMBL" id="NMO04066.1"/>
    </source>
</evidence>
<accession>A0A848KZQ6</accession>
<feature type="domain" description="RsbT co-antagonist protein RsbRD N-terminal" evidence="3">
    <location>
        <begin position="25"/>
        <end position="167"/>
    </location>
</feature>
<feature type="domain" description="PucR C-terminal helix-turn-helix" evidence="2">
    <location>
        <begin position="339"/>
        <end position="394"/>
    </location>
</feature>
<name>A0A848KZQ6_9ACTN</name>